<name>A0A7L9AXQ3_POV01</name>
<reference evidence="1" key="1">
    <citation type="submission" date="2020-06" db="EMBL/GenBank/DDBJ databases">
        <title>Lateral gene transfer of anion-conducting channel rhodopsins between green algae and giant viruses.</title>
        <authorList>
            <person name="Rozenberg A."/>
            <person name="Oppermann J."/>
            <person name="Wietek J."/>
            <person name="Fernandez Lahore R.G."/>
            <person name="Sandaa R.-A."/>
            <person name="Bratbak G."/>
            <person name="Hegemann P."/>
            <person name="Beja O."/>
        </authorList>
    </citation>
    <scope>NUCLEOTIDE SEQUENCE</scope>
    <source>
        <strain evidence="1">01B</strain>
    </source>
</reference>
<dbReference type="EMBL" id="MT663536">
    <property type="protein sequence ID" value="QOI90389.1"/>
    <property type="molecule type" value="Genomic_DNA"/>
</dbReference>
<protein>
    <submittedName>
        <fullName evidence="1">Uncharacterized protein</fullName>
    </submittedName>
</protein>
<gene>
    <name evidence="1" type="ORF">HWQ62_00252</name>
</gene>
<proteinExistence type="predicted"/>
<evidence type="ECO:0000313" key="1">
    <source>
        <dbReference type="EMBL" id="QOI90389.1"/>
    </source>
</evidence>
<sequence>MKYLQLFCDLPSEDFLLQLLKCYGVKSLNDTHEFNKGDLVELNTVDKLNDLIPELVLYYLPCKAKIYLNQITEKRAITIIAQFLKLFDYKLLREEKIISKKKIIFYRIQKIEDSKLHIFRNNKNYEIIFK</sequence>
<organismHost>
    <name type="scientific">Pyramimonas plurioculata</name>
    <dbReference type="NCBI Taxonomy" id="36893"/>
</organismHost>
<organism evidence="1">
    <name type="scientific">Pyramimonas orientalis virus</name>
    <name type="common">PoV01</name>
    <dbReference type="NCBI Taxonomy" id="455367"/>
    <lineage>
        <taxon>Viruses</taxon>
        <taxon>Varidnaviria</taxon>
        <taxon>Bamfordvirae</taxon>
        <taxon>Nucleocytoviricota</taxon>
        <taxon>Megaviricetes</taxon>
        <taxon>Imitervirales</taxon>
        <taxon>Allomimiviridae</taxon>
        <taxon>Heliosvirus</taxon>
        <taxon>Heliosvirus raunefjordenense</taxon>
    </lineage>
</organism>
<accession>A0A7L9AXQ3</accession>